<sequence>MQSSQVIRLEQISLVILTSRFEAASGLFGNGPRHFEPSSDDEDEPELAPACQTSTEAQLRRPSPTSEGEIKLYFICQLSTVRFYFSVPIRSGSI</sequence>
<comment type="caution">
    <text evidence="2">The sequence shown here is derived from an EMBL/GenBank/DDBJ whole genome shotgun (WGS) entry which is preliminary data.</text>
</comment>
<dbReference type="Proteomes" id="UP000499080">
    <property type="component" value="Unassembled WGS sequence"/>
</dbReference>
<dbReference type="AlphaFoldDB" id="A0A4Y2BGW8"/>
<name>A0A4Y2BGW8_ARAVE</name>
<feature type="region of interest" description="Disordered" evidence="1">
    <location>
        <begin position="27"/>
        <end position="66"/>
    </location>
</feature>
<gene>
    <name evidence="2" type="ORF">AVEN_136956_1</name>
</gene>
<reference evidence="2 3" key="1">
    <citation type="journal article" date="2019" name="Sci. Rep.">
        <title>Orb-weaving spider Araneus ventricosus genome elucidates the spidroin gene catalogue.</title>
        <authorList>
            <person name="Kono N."/>
            <person name="Nakamura H."/>
            <person name="Ohtoshi R."/>
            <person name="Moran D.A.P."/>
            <person name="Shinohara A."/>
            <person name="Yoshida Y."/>
            <person name="Fujiwara M."/>
            <person name="Mori M."/>
            <person name="Tomita M."/>
            <person name="Arakawa K."/>
        </authorList>
    </citation>
    <scope>NUCLEOTIDE SEQUENCE [LARGE SCALE GENOMIC DNA]</scope>
</reference>
<evidence type="ECO:0000313" key="3">
    <source>
        <dbReference type="Proteomes" id="UP000499080"/>
    </source>
</evidence>
<evidence type="ECO:0000313" key="2">
    <source>
        <dbReference type="EMBL" id="GBL91480.1"/>
    </source>
</evidence>
<proteinExistence type="predicted"/>
<keyword evidence="3" id="KW-1185">Reference proteome</keyword>
<evidence type="ECO:0000256" key="1">
    <source>
        <dbReference type="SAM" id="MobiDB-lite"/>
    </source>
</evidence>
<dbReference type="EMBL" id="BGPR01000079">
    <property type="protein sequence ID" value="GBL91480.1"/>
    <property type="molecule type" value="Genomic_DNA"/>
</dbReference>
<organism evidence="2 3">
    <name type="scientific">Araneus ventricosus</name>
    <name type="common">Orbweaver spider</name>
    <name type="synonym">Epeira ventricosa</name>
    <dbReference type="NCBI Taxonomy" id="182803"/>
    <lineage>
        <taxon>Eukaryota</taxon>
        <taxon>Metazoa</taxon>
        <taxon>Ecdysozoa</taxon>
        <taxon>Arthropoda</taxon>
        <taxon>Chelicerata</taxon>
        <taxon>Arachnida</taxon>
        <taxon>Araneae</taxon>
        <taxon>Araneomorphae</taxon>
        <taxon>Entelegynae</taxon>
        <taxon>Araneoidea</taxon>
        <taxon>Araneidae</taxon>
        <taxon>Araneus</taxon>
    </lineage>
</organism>
<protein>
    <submittedName>
        <fullName evidence="2">Uncharacterized protein</fullName>
    </submittedName>
</protein>
<accession>A0A4Y2BGW8</accession>